<sequence>MSTLSMPFDSISISAGQSLALVCDQDLSALPSLLAKLAQSHQTHFQLSCLCLSAPDPLLLQRLHLDYQPDSLNTPRRWALFPAPGSHQTVTLTLNTELTLDGINELDYRHGFEQLIIAADANDKLAADPDITSAFVGLCKPNANISLLQQDDILATSLTKVMLSTEQVTDNASGPYPAPTQTRGETAIIGGGIASAALCLSLAERGVNMSLFCRDAQAGEAASGNRQGALYPLLSQHHDELSQFYVQSFLYSRFRLAQMLGQGHEIAHGFSGVLQTAHDDKSTARLGKVVQFPWPDFIARPVDAETATNIAGIDINKPGLEYPLGAWVCPAEFTRAMIAQAAKTTGLKQHYQTQIDAIEQKEDGWYLSQSGSAKQYGPFANLVLASGAEVTTPPQTSQLPLSPFRGQVSHIPTTARLSQLNTVLCAEGYMTPANNQAHCIGASYVKSSKDLSFSETEQQANKARVQLSYPGKDWVEDIDVSGNSARVGVRMVSRDHFPMMGAAPDTEHLLELAAAHPQDAKFWQAQNAPVYQGLFILGGFGSRGVCSAPLTAEALAAQLCGEISPFNQDIRQRLNPNRMWMRKLLKGKPL</sequence>
<evidence type="ECO:0000256" key="9">
    <source>
        <dbReference type="ARBA" id="ARBA00023268"/>
    </source>
</evidence>
<keyword evidence="2 11" id="KW-0489">Methyltransferase</keyword>
<evidence type="ECO:0000256" key="6">
    <source>
        <dbReference type="ARBA" id="ARBA00022694"/>
    </source>
</evidence>
<keyword evidence="12" id="KW-1185">Reference proteome</keyword>
<organism evidence="11 12">
    <name type="scientific">Shewanella corallii</name>
    <dbReference type="NCBI Taxonomy" id="560080"/>
    <lineage>
        <taxon>Bacteria</taxon>
        <taxon>Pseudomonadati</taxon>
        <taxon>Pseudomonadota</taxon>
        <taxon>Gammaproteobacteria</taxon>
        <taxon>Alteromonadales</taxon>
        <taxon>Shewanellaceae</taxon>
        <taxon>Shewanella</taxon>
    </lineage>
</organism>
<evidence type="ECO:0000256" key="1">
    <source>
        <dbReference type="ARBA" id="ARBA00022490"/>
    </source>
</evidence>
<dbReference type="EC" id="2.1.1.61" evidence="11"/>
<dbReference type="InterPro" id="IPR006076">
    <property type="entry name" value="FAD-dep_OxRdtase"/>
</dbReference>
<dbReference type="NCBIfam" id="TIGR03197">
    <property type="entry name" value="MnmC_Cterm"/>
    <property type="match status" value="1"/>
</dbReference>
<dbReference type="Pfam" id="PF01266">
    <property type="entry name" value="DAO"/>
    <property type="match status" value="1"/>
</dbReference>
<evidence type="ECO:0000256" key="3">
    <source>
        <dbReference type="ARBA" id="ARBA00022630"/>
    </source>
</evidence>
<dbReference type="RefSeq" id="WP_249249960.1">
    <property type="nucleotide sequence ID" value="NZ_JAKIKT010000007.1"/>
</dbReference>
<proteinExistence type="predicted"/>
<gene>
    <name evidence="11" type="primary">mnmC</name>
    <name evidence="11" type="ORF">L2725_16595</name>
</gene>
<feature type="domain" description="FAD dependent oxidoreductase" evidence="10">
    <location>
        <begin position="187"/>
        <end position="557"/>
    </location>
</feature>
<dbReference type="EMBL" id="JAKIKT010000007">
    <property type="protein sequence ID" value="MCL2915374.1"/>
    <property type="molecule type" value="Genomic_DNA"/>
</dbReference>
<evidence type="ECO:0000256" key="4">
    <source>
        <dbReference type="ARBA" id="ARBA00022679"/>
    </source>
</evidence>
<keyword evidence="1" id="KW-0963">Cytoplasm</keyword>
<evidence type="ECO:0000313" key="11">
    <source>
        <dbReference type="EMBL" id="MCL2915374.1"/>
    </source>
</evidence>
<keyword evidence="3" id="KW-0285">Flavoprotein</keyword>
<name>A0ABT0NAC8_9GAMM</name>
<keyword evidence="5" id="KW-0949">S-adenosyl-L-methionine</keyword>
<keyword evidence="4 11" id="KW-0808">Transferase</keyword>
<dbReference type="Proteomes" id="UP001202831">
    <property type="component" value="Unassembled WGS sequence"/>
</dbReference>
<reference evidence="11 12" key="1">
    <citation type="submission" date="2022-01" db="EMBL/GenBank/DDBJ databases">
        <title>Whole genome-based taxonomy of the Shewanellaceae.</title>
        <authorList>
            <person name="Martin-Rodriguez A.J."/>
        </authorList>
    </citation>
    <scope>NUCLEOTIDE SEQUENCE [LARGE SCALE GENOMIC DNA]</scope>
    <source>
        <strain evidence="11 12">DSM 21332</strain>
    </source>
</reference>
<dbReference type="Gene3D" id="3.30.9.10">
    <property type="entry name" value="D-Amino Acid Oxidase, subunit A, domain 2"/>
    <property type="match status" value="1"/>
</dbReference>
<keyword evidence="9" id="KW-0511">Multifunctional enzyme</keyword>
<protein>
    <submittedName>
        <fullName evidence="11">FAD-dependent 5-carboxymethylaminomethyl-2-thiouridine(34) oxidoreductase MnmC</fullName>
        <ecNumber evidence="11">2.1.1.61</ecNumber>
    </submittedName>
</protein>
<evidence type="ECO:0000313" key="12">
    <source>
        <dbReference type="Proteomes" id="UP001202831"/>
    </source>
</evidence>
<dbReference type="GO" id="GO:0004808">
    <property type="term" value="F:tRNA (5-methylaminomethyl-2-thiouridylate)(34)-methyltransferase activity"/>
    <property type="evidence" value="ECO:0007669"/>
    <property type="project" value="UniProtKB-EC"/>
</dbReference>
<dbReference type="InterPro" id="IPR036188">
    <property type="entry name" value="FAD/NAD-bd_sf"/>
</dbReference>
<dbReference type="PANTHER" id="PTHR13847">
    <property type="entry name" value="SARCOSINE DEHYDROGENASE-RELATED"/>
    <property type="match status" value="1"/>
</dbReference>
<keyword evidence="7" id="KW-0274">FAD</keyword>
<keyword evidence="8" id="KW-0560">Oxidoreductase</keyword>
<comment type="caution">
    <text evidence="11">The sequence shown here is derived from an EMBL/GenBank/DDBJ whole genome shotgun (WGS) entry which is preliminary data.</text>
</comment>
<evidence type="ECO:0000259" key="10">
    <source>
        <dbReference type="Pfam" id="PF01266"/>
    </source>
</evidence>
<accession>A0ABT0NAC8</accession>
<evidence type="ECO:0000256" key="5">
    <source>
        <dbReference type="ARBA" id="ARBA00022691"/>
    </source>
</evidence>
<dbReference type="PANTHER" id="PTHR13847:SF283">
    <property type="entry name" value="TRNA 5-METHYLAMINOMETHYL-2-THIOURIDINE BIOSYNTHESIS BIFUNCTIONAL PROTEIN MNMC"/>
    <property type="match status" value="1"/>
</dbReference>
<dbReference type="SUPFAM" id="SSF51905">
    <property type="entry name" value="FAD/NAD(P)-binding domain"/>
    <property type="match status" value="1"/>
</dbReference>
<evidence type="ECO:0000256" key="2">
    <source>
        <dbReference type="ARBA" id="ARBA00022603"/>
    </source>
</evidence>
<dbReference type="GO" id="GO:0032259">
    <property type="term" value="P:methylation"/>
    <property type="evidence" value="ECO:0007669"/>
    <property type="project" value="UniProtKB-KW"/>
</dbReference>
<dbReference type="InterPro" id="IPR017610">
    <property type="entry name" value="tRNA_S-uridine_synth_MnmC_C"/>
</dbReference>
<evidence type="ECO:0000256" key="8">
    <source>
        <dbReference type="ARBA" id="ARBA00023002"/>
    </source>
</evidence>
<dbReference type="Gene3D" id="3.50.50.60">
    <property type="entry name" value="FAD/NAD(P)-binding domain"/>
    <property type="match status" value="1"/>
</dbReference>
<evidence type="ECO:0000256" key="7">
    <source>
        <dbReference type="ARBA" id="ARBA00022827"/>
    </source>
</evidence>
<keyword evidence="6" id="KW-0819">tRNA processing</keyword>